<feature type="transmembrane region" description="Helical" evidence="1">
    <location>
        <begin position="71"/>
        <end position="92"/>
    </location>
</feature>
<accession>A0A939GAE6</accession>
<gene>
    <name evidence="3" type="ORF">J2I48_19750</name>
</gene>
<comment type="caution">
    <text evidence="3">The sequence shown here is derived from an EMBL/GenBank/DDBJ whole genome shotgun (WGS) entry which is preliminary data.</text>
</comment>
<organism evidence="3 4">
    <name type="scientific">Fibrella aquatilis</name>
    <dbReference type="NCBI Taxonomy" id="2817059"/>
    <lineage>
        <taxon>Bacteria</taxon>
        <taxon>Pseudomonadati</taxon>
        <taxon>Bacteroidota</taxon>
        <taxon>Cytophagia</taxon>
        <taxon>Cytophagales</taxon>
        <taxon>Spirosomataceae</taxon>
        <taxon>Fibrella</taxon>
    </lineage>
</organism>
<dbReference type="RefSeq" id="WP_207337215.1">
    <property type="nucleotide sequence ID" value="NZ_JAFMYU010000018.1"/>
</dbReference>
<keyword evidence="1" id="KW-1133">Transmembrane helix</keyword>
<feature type="transmembrane region" description="Helical" evidence="1">
    <location>
        <begin position="112"/>
        <end position="142"/>
    </location>
</feature>
<dbReference type="Pfam" id="PF00892">
    <property type="entry name" value="EamA"/>
    <property type="match status" value="1"/>
</dbReference>
<proteinExistence type="predicted"/>
<dbReference type="InterPro" id="IPR037185">
    <property type="entry name" value="EmrE-like"/>
</dbReference>
<dbReference type="EMBL" id="JAFMYU010000018">
    <property type="protein sequence ID" value="MBO0933255.1"/>
    <property type="molecule type" value="Genomic_DNA"/>
</dbReference>
<dbReference type="GO" id="GO:0016020">
    <property type="term" value="C:membrane"/>
    <property type="evidence" value="ECO:0007669"/>
    <property type="project" value="InterPro"/>
</dbReference>
<keyword evidence="1" id="KW-0472">Membrane</keyword>
<dbReference type="FunFam" id="1.10.3730.20:FF:000009">
    <property type="entry name" value="EamA family transporter"/>
    <property type="match status" value="1"/>
</dbReference>
<evidence type="ECO:0000313" key="4">
    <source>
        <dbReference type="Proteomes" id="UP000664795"/>
    </source>
</evidence>
<feature type="domain" description="EamA" evidence="2">
    <location>
        <begin position="2"/>
        <end position="142"/>
    </location>
</feature>
<reference evidence="3 4" key="1">
    <citation type="submission" date="2021-03" db="EMBL/GenBank/DDBJ databases">
        <title>Fibrella sp. HMF5036 genome sequencing and assembly.</title>
        <authorList>
            <person name="Kang H."/>
            <person name="Kim H."/>
            <person name="Bae S."/>
            <person name="Joh K."/>
        </authorList>
    </citation>
    <scope>NUCLEOTIDE SEQUENCE [LARGE SCALE GENOMIC DNA]</scope>
    <source>
        <strain evidence="3 4">HMF5036</strain>
    </source>
</reference>
<name>A0A939GAE6_9BACT</name>
<dbReference type="PANTHER" id="PTHR22911">
    <property type="entry name" value="ACYL-MALONYL CONDENSING ENZYME-RELATED"/>
    <property type="match status" value="1"/>
</dbReference>
<sequence>MWLFYALLSAVFASLTAILAKVGIKNVDSNLATAVRTVVVMLLAWGIVLFRKSASGLGFSAQLSALSGTNWTFLVLSGVATGLSWLCYFKALQLGNVSQVAPVDKLSLALTILLSVVFLGEVLTWKIALGAVLIVGGTLVLIW</sequence>
<keyword evidence="4" id="KW-1185">Reference proteome</keyword>
<evidence type="ECO:0000256" key="1">
    <source>
        <dbReference type="SAM" id="Phobius"/>
    </source>
</evidence>
<feature type="transmembrane region" description="Helical" evidence="1">
    <location>
        <begin position="30"/>
        <end position="50"/>
    </location>
</feature>
<keyword evidence="1" id="KW-0812">Transmembrane</keyword>
<dbReference type="AlphaFoldDB" id="A0A939GAE6"/>
<dbReference type="Proteomes" id="UP000664795">
    <property type="component" value="Unassembled WGS sequence"/>
</dbReference>
<dbReference type="SUPFAM" id="SSF103481">
    <property type="entry name" value="Multidrug resistance efflux transporter EmrE"/>
    <property type="match status" value="1"/>
</dbReference>
<dbReference type="Gene3D" id="1.10.3730.20">
    <property type="match status" value="1"/>
</dbReference>
<dbReference type="InterPro" id="IPR000620">
    <property type="entry name" value="EamA_dom"/>
</dbReference>
<evidence type="ECO:0000259" key="2">
    <source>
        <dbReference type="Pfam" id="PF00892"/>
    </source>
</evidence>
<evidence type="ECO:0000313" key="3">
    <source>
        <dbReference type="EMBL" id="MBO0933255.1"/>
    </source>
</evidence>
<dbReference type="PANTHER" id="PTHR22911:SF137">
    <property type="entry name" value="SOLUTE CARRIER FAMILY 35 MEMBER G2-RELATED"/>
    <property type="match status" value="1"/>
</dbReference>
<protein>
    <submittedName>
        <fullName evidence="3">EamA family transporter</fullName>
    </submittedName>
</protein>